<dbReference type="GO" id="GO:0043252">
    <property type="term" value="P:sodium-independent organic anion transport"/>
    <property type="evidence" value="ECO:0007669"/>
    <property type="project" value="TreeGrafter"/>
</dbReference>
<dbReference type="InterPro" id="IPR004156">
    <property type="entry name" value="OATP"/>
</dbReference>
<feature type="region of interest" description="Disordered" evidence="9">
    <location>
        <begin position="796"/>
        <end position="845"/>
    </location>
</feature>
<feature type="transmembrane region" description="Helical" evidence="8">
    <location>
        <begin position="245"/>
        <end position="269"/>
    </location>
</feature>
<dbReference type="SUPFAM" id="SSF103473">
    <property type="entry name" value="MFS general substrate transporter"/>
    <property type="match status" value="1"/>
</dbReference>
<keyword evidence="5 8" id="KW-1133">Transmembrane helix</keyword>
<dbReference type="GeneID" id="115468346"/>
<reference evidence="12" key="1">
    <citation type="submission" date="2025-08" db="UniProtKB">
        <authorList>
            <consortium name="RefSeq"/>
        </authorList>
    </citation>
    <scope>IDENTIFICATION</scope>
</reference>
<dbReference type="Gene3D" id="1.20.1250.20">
    <property type="entry name" value="MFS general substrate transporter like domains"/>
    <property type="match status" value="2"/>
</dbReference>
<feature type="transmembrane region" description="Helical" evidence="8">
    <location>
        <begin position="511"/>
        <end position="536"/>
    </location>
</feature>
<comment type="similarity">
    <text evidence="2 8">Belongs to the organo anion transporter (TC 2.A.60) family.</text>
</comment>
<protein>
    <recommendedName>
        <fullName evidence="8">Solute carrier organic anion transporter family member</fullName>
    </recommendedName>
</protein>
<dbReference type="NCBIfam" id="TIGR00805">
    <property type="entry name" value="oat"/>
    <property type="match status" value="1"/>
</dbReference>
<dbReference type="RefSeq" id="XP_030055847.1">
    <property type="nucleotide sequence ID" value="XM_030199987.1"/>
</dbReference>
<evidence type="ECO:0000256" key="6">
    <source>
        <dbReference type="ARBA" id="ARBA00023136"/>
    </source>
</evidence>
<dbReference type="GO" id="GO:0006811">
    <property type="term" value="P:monoatomic ion transport"/>
    <property type="evidence" value="ECO:0007669"/>
    <property type="project" value="UniProtKB-KW"/>
</dbReference>
<dbReference type="OrthoDB" id="5062115at2759"/>
<evidence type="ECO:0000256" key="7">
    <source>
        <dbReference type="ARBA" id="ARBA00023157"/>
    </source>
</evidence>
<keyword evidence="7" id="KW-1015">Disulfide bond</keyword>
<keyword evidence="3" id="KW-1003">Cell membrane</keyword>
<evidence type="ECO:0000259" key="10">
    <source>
        <dbReference type="PROSITE" id="PS51465"/>
    </source>
</evidence>
<comment type="subcellular location">
    <subcellularLocation>
        <location evidence="1 8">Cell membrane</location>
        <topology evidence="1 8">Multi-pass membrane protein</topology>
    </subcellularLocation>
</comment>
<evidence type="ECO:0000256" key="1">
    <source>
        <dbReference type="ARBA" id="ARBA00004651"/>
    </source>
</evidence>
<feature type="compositionally biased region" description="Polar residues" evidence="9">
    <location>
        <begin position="310"/>
        <end position="319"/>
    </location>
</feature>
<keyword evidence="4 8" id="KW-0812">Transmembrane</keyword>
<keyword evidence="8" id="KW-0406">Ion transport</keyword>
<gene>
    <name evidence="12" type="primary">SLCO2B1</name>
</gene>
<dbReference type="Pfam" id="PF07648">
    <property type="entry name" value="Kazal_2"/>
    <property type="match status" value="1"/>
</dbReference>
<dbReference type="PROSITE" id="PS51465">
    <property type="entry name" value="KAZAL_2"/>
    <property type="match status" value="1"/>
</dbReference>
<accession>A0A6P7XK67</accession>
<dbReference type="InterPro" id="IPR036259">
    <property type="entry name" value="MFS_trans_sf"/>
</dbReference>
<dbReference type="GO" id="GO:0015125">
    <property type="term" value="F:bile acid transmembrane transporter activity"/>
    <property type="evidence" value="ECO:0007669"/>
    <property type="project" value="TreeGrafter"/>
</dbReference>
<dbReference type="InterPro" id="IPR036058">
    <property type="entry name" value="Kazal_dom_sf"/>
</dbReference>
<dbReference type="GO" id="GO:0015347">
    <property type="term" value="F:sodium-independent organic anion transmembrane transporter activity"/>
    <property type="evidence" value="ECO:0007669"/>
    <property type="project" value="TreeGrafter"/>
</dbReference>
<feature type="region of interest" description="Disordered" evidence="9">
    <location>
        <begin position="290"/>
        <end position="359"/>
    </location>
</feature>
<feature type="transmembrane region" description="Helical" evidence="8">
    <location>
        <begin position="66"/>
        <end position="87"/>
    </location>
</feature>
<dbReference type="FunCoup" id="A0A6P7XK67">
    <property type="interactions" value="514"/>
</dbReference>
<dbReference type="PANTHER" id="PTHR11388:SF87">
    <property type="entry name" value="SOLUTE CARRIER ORGANIC ANION TRANSPORTER FAMILY MEMBER 2B1"/>
    <property type="match status" value="1"/>
</dbReference>
<keyword evidence="8" id="KW-0813">Transport</keyword>
<keyword evidence="11" id="KW-1185">Reference proteome</keyword>
<feature type="transmembrane region" description="Helical" evidence="8">
    <location>
        <begin position="665"/>
        <end position="683"/>
    </location>
</feature>
<dbReference type="InterPro" id="IPR002350">
    <property type="entry name" value="Kazal_dom"/>
</dbReference>
<name>A0A6P7XK67_9AMPH</name>
<evidence type="ECO:0000313" key="11">
    <source>
        <dbReference type="Proteomes" id="UP000515156"/>
    </source>
</evidence>
<evidence type="ECO:0000256" key="5">
    <source>
        <dbReference type="ARBA" id="ARBA00022989"/>
    </source>
</evidence>
<feature type="transmembrane region" description="Helical" evidence="8">
    <location>
        <begin position="197"/>
        <end position="225"/>
    </location>
</feature>
<sequence>MDRLHQRKRITAIWQRKWRNLFLSIKFFVVCHAFLQLAQLLVSGYLKGSISTIEKRFGLSSQTSGLIASFNEFGNTALIVFVSYVGSRVHRPRVIGCGALLVCAAGLLMSLPHFVVGKYEYDKSYSSGSSNKTDICQPTETNKSHDKVCSKSTVQGTTTACAILFIGQTILGIGGVPIQPFGISYIDDFAAKHNSPLYLGILFAVTVLGPGVAFVLGSAMLRYYVDIDKMKSEDVLLKPSDPHWVGAWWMGFLVASFLVLISSIPYFFFPKEMHKEPQVQRTLVLEAAGPADPEKRAEDTALLPEKQRTDPASSFSQQPFKKGARRPTPIFPQLPSKGARVADAEASSPLPPLPQNKVAQTNKLDGSHLLSPELLLPLPTVKRESQGSILRQRSDVTILRKQKNISKSGLSSSLSRKGAVPRLPDWKRSSLRLKESRTGRDLQGEVKSRQDLENLSLAELIKTFPQVLFRNIRQPVCVLIVLGQLSLTCMVTGLATFMAKFLERQFTITASIANLIIGAVNIPGAMIGIVAGGVIMRRFRMSLKECSALCTVGLFIALICNFPLIFLGCSTQDFKSPNITYKNGRTDKYNLSACYKNCNCPDMAYNPICGSDGFEYMSPCYAGCKSFSINPAERTVQNYTQCSCIRNPDQTEGFAQPGKCGSQCYQHYLLPFVTLSLLSGILASTSHTPSFMIILRTVRPEDKSIAVGLQFMILRALAWLPGPVFYGTVIDSTCLVWKKICGKKKSCLYYDNDLFRYRYIGLQFVFQVIAFFCYLAVFLIFQREEKKTAHFLGEASASTKEKMIEEPKAQPKGEPTDVPKAQPKAEPNTEPKIKTEAQRKSVIKL</sequence>
<feature type="transmembrane region" description="Helical" evidence="8">
    <location>
        <begin position="21"/>
        <end position="46"/>
    </location>
</feature>
<feature type="compositionally biased region" description="Basic and acidic residues" evidence="9">
    <location>
        <begin position="827"/>
        <end position="839"/>
    </location>
</feature>
<feature type="transmembrane region" description="Helical" evidence="8">
    <location>
        <begin position="548"/>
        <end position="568"/>
    </location>
</feature>
<dbReference type="CTD" id="11309"/>
<feature type="compositionally biased region" description="Basic and acidic residues" evidence="9">
    <location>
        <begin position="799"/>
        <end position="817"/>
    </location>
</feature>
<dbReference type="PANTHER" id="PTHR11388">
    <property type="entry name" value="ORGANIC ANION TRANSPORTER"/>
    <property type="match status" value="1"/>
</dbReference>
<feature type="transmembrane region" description="Helical" evidence="8">
    <location>
        <begin position="759"/>
        <end position="781"/>
    </location>
</feature>
<proteinExistence type="inferred from homology"/>
<dbReference type="AlphaFoldDB" id="A0A6P7XK67"/>
<feature type="domain" description="Kazal-like" evidence="10">
    <location>
        <begin position="588"/>
        <end position="643"/>
    </location>
</feature>
<feature type="transmembrane region" description="Helical" evidence="8">
    <location>
        <begin position="476"/>
        <end position="499"/>
    </location>
</feature>
<evidence type="ECO:0000313" key="12">
    <source>
        <dbReference type="RefSeq" id="XP_030055847.1"/>
    </source>
</evidence>
<evidence type="ECO:0000256" key="4">
    <source>
        <dbReference type="ARBA" id="ARBA00022692"/>
    </source>
</evidence>
<feature type="transmembrane region" description="Helical" evidence="8">
    <location>
        <begin position="704"/>
        <end position="722"/>
    </location>
</feature>
<dbReference type="Pfam" id="PF03137">
    <property type="entry name" value="OATP"/>
    <property type="match status" value="2"/>
</dbReference>
<evidence type="ECO:0000256" key="8">
    <source>
        <dbReference type="RuleBase" id="RU362056"/>
    </source>
</evidence>
<evidence type="ECO:0000256" key="9">
    <source>
        <dbReference type="SAM" id="MobiDB-lite"/>
    </source>
</evidence>
<organism evidence="11 12">
    <name type="scientific">Microcaecilia unicolor</name>
    <dbReference type="NCBI Taxonomy" id="1415580"/>
    <lineage>
        <taxon>Eukaryota</taxon>
        <taxon>Metazoa</taxon>
        <taxon>Chordata</taxon>
        <taxon>Craniata</taxon>
        <taxon>Vertebrata</taxon>
        <taxon>Euteleostomi</taxon>
        <taxon>Amphibia</taxon>
        <taxon>Gymnophiona</taxon>
        <taxon>Siphonopidae</taxon>
        <taxon>Microcaecilia</taxon>
    </lineage>
</organism>
<keyword evidence="6 8" id="KW-0472">Membrane</keyword>
<dbReference type="GO" id="GO:0016323">
    <property type="term" value="C:basolateral plasma membrane"/>
    <property type="evidence" value="ECO:0007669"/>
    <property type="project" value="TreeGrafter"/>
</dbReference>
<evidence type="ECO:0000256" key="2">
    <source>
        <dbReference type="ARBA" id="ARBA00009657"/>
    </source>
</evidence>
<feature type="transmembrane region" description="Helical" evidence="8">
    <location>
        <begin position="94"/>
        <end position="115"/>
    </location>
</feature>
<dbReference type="Proteomes" id="UP000515156">
    <property type="component" value="Chromosome 4"/>
</dbReference>
<feature type="compositionally biased region" description="Basic and acidic residues" evidence="9">
    <location>
        <begin position="292"/>
        <end position="309"/>
    </location>
</feature>
<feature type="transmembrane region" description="Helical" evidence="8">
    <location>
        <begin position="162"/>
        <end position="185"/>
    </location>
</feature>
<dbReference type="InParanoid" id="A0A6P7XK67"/>
<dbReference type="KEGG" id="muo:115468346"/>
<dbReference type="SUPFAM" id="SSF100895">
    <property type="entry name" value="Kazal-type serine protease inhibitors"/>
    <property type="match status" value="1"/>
</dbReference>
<evidence type="ECO:0000256" key="3">
    <source>
        <dbReference type="ARBA" id="ARBA00022475"/>
    </source>
</evidence>
<dbReference type="GO" id="GO:0016324">
    <property type="term" value="C:apical plasma membrane"/>
    <property type="evidence" value="ECO:0007669"/>
    <property type="project" value="TreeGrafter"/>
</dbReference>